<dbReference type="OrthoDB" id="407492at2759"/>
<gene>
    <name evidence="1" type="ORF">AK812_SmicGene9787</name>
</gene>
<evidence type="ECO:0000313" key="2">
    <source>
        <dbReference type="Proteomes" id="UP000186817"/>
    </source>
</evidence>
<organism evidence="1 2">
    <name type="scientific">Symbiodinium microadriaticum</name>
    <name type="common">Dinoflagellate</name>
    <name type="synonym">Zooxanthella microadriatica</name>
    <dbReference type="NCBI Taxonomy" id="2951"/>
    <lineage>
        <taxon>Eukaryota</taxon>
        <taxon>Sar</taxon>
        <taxon>Alveolata</taxon>
        <taxon>Dinophyceae</taxon>
        <taxon>Suessiales</taxon>
        <taxon>Symbiodiniaceae</taxon>
        <taxon>Symbiodinium</taxon>
    </lineage>
</organism>
<accession>A0A1Q9EHN3</accession>
<dbReference type="InterPro" id="IPR008928">
    <property type="entry name" value="6-hairpin_glycosidase_sf"/>
</dbReference>
<reference evidence="1 2" key="1">
    <citation type="submission" date="2016-02" db="EMBL/GenBank/DDBJ databases">
        <title>Genome analysis of coral dinoflagellate symbionts highlights evolutionary adaptations to a symbiotic lifestyle.</title>
        <authorList>
            <person name="Aranda M."/>
            <person name="Li Y."/>
            <person name="Liew Y.J."/>
            <person name="Baumgarten S."/>
            <person name="Simakov O."/>
            <person name="Wilson M."/>
            <person name="Piel J."/>
            <person name="Ashoor H."/>
            <person name="Bougouffa S."/>
            <person name="Bajic V.B."/>
            <person name="Ryu T."/>
            <person name="Ravasi T."/>
            <person name="Bayer T."/>
            <person name="Micklem G."/>
            <person name="Kim H."/>
            <person name="Bhak J."/>
            <person name="Lajeunesse T.C."/>
            <person name="Voolstra C.R."/>
        </authorList>
    </citation>
    <scope>NUCLEOTIDE SEQUENCE [LARGE SCALE GENOMIC DNA]</scope>
    <source>
        <strain evidence="1 2">CCMP2467</strain>
    </source>
</reference>
<protein>
    <submittedName>
        <fullName evidence="1">Uncharacterized protein</fullName>
    </submittedName>
</protein>
<dbReference type="InterPro" id="IPR012341">
    <property type="entry name" value="6hp_glycosidase-like_sf"/>
</dbReference>
<proteinExistence type="predicted"/>
<evidence type="ECO:0000313" key="1">
    <source>
        <dbReference type="EMBL" id="OLQ06911.1"/>
    </source>
</evidence>
<dbReference type="GO" id="GO:0005975">
    <property type="term" value="P:carbohydrate metabolic process"/>
    <property type="evidence" value="ECO:0007669"/>
    <property type="project" value="InterPro"/>
</dbReference>
<sequence length="699" mass="76082">MPMPKMQRRLHESYCEKSVCLKHEPSMPPAAGLILGMLEPASVAQGHGASACDSQNASSCDEVEFLQSRHERKRKLQATACSDVNQDCRATGCCANESFTCYEKDEYWASCRESCSPGINPADPPEHQTPWSCHVVVMCSQQGQDCRGSRCCADEGFLCYEKDQYWASCRESCSPGINPADPPEHQTPWSCNVLSRCSQQGQDCRNTACCEDEGFLCYEKDQYWASCRQSCQPGINPDDPPEHQTPWTCNVIGDGPSPGPSPQKGPFSTGTVGSSLARMYEMRDVLTSQPVLGSAARAVLSSGGAAGGVVSEGQGYGLLVSGAILASLPADHPDYNAVLDLTYEYFLGWRRMCELSNSPSSCQEGNFQCGGGQYPCLPHWKFAADLTTVLETGSAPDGDADALTGMILAVLALEAQGSQAAWLAEVGQWAFDTCRQFYISSTVLSSSGKHRIVKLGACWGGWGEAGQNPSYHAPAVYRLCRDYMKKKAGQYGSSATEGDDLQAEWDKVIMTSYRALWSVQCPSTGLVPNWAKIWEEGDVLKATGGFSGSGTPGQEFGAEAARTMWRVALDYLLFPDAGEARSFLDPVVAHLETKERWTGNWWDNWIDYLNVDPSCIVNQVFGGWSWNWFIAGPTWSSLVCPVDSVQAGRQQQLIDAAGQRLVHQGISDYYGGSWLAISTITLNGDITNAARRIGLVDSD</sequence>
<dbReference type="AlphaFoldDB" id="A0A1Q9EHN3"/>
<comment type="caution">
    <text evidence="1">The sequence shown here is derived from an EMBL/GenBank/DDBJ whole genome shotgun (WGS) entry which is preliminary data.</text>
</comment>
<keyword evidence="2" id="KW-1185">Reference proteome</keyword>
<name>A0A1Q9EHN3_SYMMI</name>
<dbReference type="EMBL" id="LSRX01000150">
    <property type="protein sequence ID" value="OLQ06911.1"/>
    <property type="molecule type" value="Genomic_DNA"/>
</dbReference>
<dbReference type="SUPFAM" id="SSF48208">
    <property type="entry name" value="Six-hairpin glycosidases"/>
    <property type="match status" value="1"/>
</dbReference>
<dbReference type="Gene3D" id="1.50.10.10">
    <property type="match status" value="1"/>
</dbReference>
<dbReference type="Proteomes" id="UP000186817">
    <property type="component" value="Unassembled WGS sequence"/>
</dbReference>